<dbReference type="Proteomes" id="UP000028761">
    <property type="component" value="Chromosome 11"/>
</dbReference>
<dbReference type="Pfam" id="PF00067">
    <property type="entry name" value="p450"/>
    <property type="match status" value="2"/>
</dbReference>
<dbReference type="InterPro" id="IPR002403">
    <property type="entry name" value="Cyt_P450_E_grp-IV"/>
</dbReference>
<sequence>MGWPFFGETLHWLVQGSRFHSSRRERYGTVFKTHLLGRPVIRVSGAENVRTILLGEHRLVRSQWPQSAHILLGSHTLLGAVGEPHRRRRKVLARVFSRAALERYVPRLQGALRHEVRSWCAAGGPVSVYDAAKALTFRMAARILLGLRLDEAQCATLARTFEQLVENLFSLPLDVPFSGLRKGIRARDQLHQHLEGAISEKLHEDKAAEPGDALELIIHSARELGHEPSMQELKRRKFLQMKRRKYGFIYKTHLFGRPTVRVMGADNVRRILLGEHRLVSVHWPASVRTILGSGCLSNLHDSSHKQRKKVIMRAFSREALECYVPVITEEVGSSLEQWLSCGERGLLVYPEVKRLMFRIAMRILLGCEPQLAGDGDAEQQLVEAFEEMTRNLFSLPIDVPFSGLYRGMKARNLIHARIEQNIRAKICGLRASEAGRGCKDALQLLIEHSWERGERLDMQALKQSSTELLFGGHETTASAATSLITYLGLYPHVLQKVREELKSKGLLCKSNQDNKLDMEILEQLKYIGCVIKETLRLNPPVPGGFRVALKTFELNGYQIPKGWNVIYSICDTHDVAEIFTNKEEFNPDRFMLPHPEDASRFSFIPFGGGLRSCVGKEFAKILLKIFTVELARHCDWQLLNGPPTMKTSPTVYPVDNLPARFTHFHGEI</sequence>
<keyword evidence="9 21" id="KW-0560">Oxidoreductase</keyword>
<gene>
    <name evidence="22" type="primary">CYP26A1</name>
</gene>
<keyword evidence="7" id="KW-0256">Endoplasmic reticulum</keyword>
<dbReference type="PANTHER" id="PTHR24286">
    <property type="entry name" value="CYTOCHROME P450 26"/>
    <property type="match status" value="1"/>
</dbReference>
<dbReference type="FunFam" id="1.10.630.10:FF:000041">
    <property type="entry name" value="Cytochrome P450 26A1 isoform 1"/>
    <property type="match status" value="1"/>
</dbReference>
<dbReference type="InterPro" id="IPR001128">
    <property type="entry name" value="Cyt_P450"/>
</dbReference>
<keyword evidence="8" id="KW-0492">Microsome</keyword>
<evidence type="ECO:0000256" key="3">
    <source>
        <dbReference type="ARBA" id="ARBA00004406"/>
    </source>
</evidence>
<evidence type="ECO:0000256" key="1">
    <source>
        <dbReference type="ARBA" id="ARBA00001971"/>
    </source>
</evidence>
<reference evidence="22 23" key="1">
    <citation type="submission" date="2012-03" db="EMBL/GenBank/DDBJ databases">
        <title>Whole Genome Assembly of Papio anubis.</title>
        <authorList>
            <person name="Liu Y.L."/>
            <person name="Abraham K.A."/>
            <person name="Akbar H.A."/>
            <person name="Ali S.A."/>
            <person name="Anosike U.A."/>
            <person name="Aqrawi P.A."/>
            <person name="Arias F.A."/>
            <person name="Attaway T.A."/>
            <person name="Awwad R.A."/>
            <person name="Babu C.B."/>
            <person name="Bandaranaike D.B."/>
            <person name="Battles P.B."/>
            <person name="Bell A.B."/>
            <person name="Beltran B.B."/>
            <person name="Berhane-Mersha D.B."/>
            <person name="Bess C.B."/>
            <person name="Bickham C.B."/>
            <person name="Bolden T.B."/>
            <person name="Carter K.C."/>
            <person name="Chau D.C."/>
            <person name="Chavez A.C."/>
            <person name="Clerc-Blankenburg K.C."/>
            <person name="Coyle M.C."/>
            <person name="Dao M.D."/>
            <person name="Davila M.L.D."/>
            <person name="Davy-Carroll L.D."/>
            <person name="Denson S.D."/>
            <person name="Dinh H.D."/>
            <person name="Fernandez S.F."/>
            <person name="Fernando P.F."/>
            <person name="Forbes L.F."/>
            <person name="Francis C.F."/>
            <person name="Francisco L.F."/>
            <person name="Fu Q.F."/>
            <person name="Garcia-Iii R.G."/>
            <person name="Garrett T.G."/>
            <person name="Gross S.G."/>
            <person name="Gubbala S.G."/>
            <person name="Hirani K.H."/>
            <person name="Hogues M.H."/>
            <person name="Hollins B.H."/>
            <person name="Jackson L.J."/>
            <person name="Javaid M.J."/>
            <person name="Jhangiani S.J."/>
            <person name="Johnson A.J."/>
            <person name="Johnson B.J."/>
            <person name="Jones J.J."/>
            <person name="Joshi V.J."/>
            <person name="Kalu J.K."/>
            <person name="Khan N.K."/>
            <person name="Korchina V.K."/>
            <person name="Kovar C.K."/>
            <person name="Lago L.L."/>
            <person name="Lara F.L."/>
            <person name="Le T.-K.L."/>
            <person name="Lee S.L."/>
            <person name="Legall-Iii F.L."/>
            <person name="Lemon S.L."/>
            <person name="Liu J.L."/>
            <person name="Liu Y.-S.L."/>
            <person name="Liyanage D.L."/>
            <person name="Lopez J.L."/>
            <person name="Lorensuhewa L.L."/>
            <person name="Mata R.M."/>
            <person name="Mathew T.M."/>
            <person name="Mercado C.M."/>
            <person name="Mercado I.M."/>
            <person name="Morales K.M."/>
            <person name="Morgan M.M."/>
            <person name="Munidasa M.M."/>
            <person name="Ngo D.N."/>
            <person name="Nguyen L.N."/>
            <person name="Nguyen T.N."/>
            <person name="Nguyen N.N."/>
            <person name="Obregon M.O."/>
            <person name="Okwuonu G.O."/>
            <person name="Ongeri F.O."/>
            <person name="Onwere C.O."/>
            <person name="Osifeso I.O."/>
            <person name="Parra A.P."/>
            <person name="Patil S.P."/>
            <person name="Perez A.P."/>
            <person name="Perez Y.P."/>
            <person name="Pham C.P."/>
            <person name="Pu L.-L.P."/>
            <person name="Puazo M.P."/>
            <person name="Quiroz J.Q."/>
            <person name="Rouhana J.R."/>
            <person name="Ruiz M.R."/>
            <person name="Ruiz S.-J.R."/>
            <person name="Saada N.S."/>
            <person name="Santibanez J.S."/>
            <person name="Scheel M.S."/>
            <person name="Schneider B.S."/>
            <person name="Simmons D.S."/>
            <person name="Sisson I.S."/>
            <person name="Tang L.-Y.T."/>
            <person name="Thornton R.T."/>
            <person name="Tisius J.T."/>
            <person name="Toledanes G.T."/>
            <person name="Trejos Z.T."/>
            <person name="Usmani K.U."/>
            <person name="Varghese R.V."/>
            <person name="Vattathil S.V."/>
            <person name="Vee V.V."/>
            <person name="Walker D.W."/>
            <person name="Weissenberger G.W."/>
            <person name="White C.W."/>
            <person name="Williams A.W."/>
            <person name="Woodworth J.W."/>
            <person name="Wright R.W."/>
            <person name="Zhu Y.Z."/>
            <person name="Han Y.H."/>
            <person name="Newsham I.N."/>
            <person name="Nazareth L.N."/>
            <person name="Worley K.W."/>
            <person name="Muzny D.M."/>
            <person name="Rogers J.R."/>
            <person name="Gibbs R.G."/>
        </authorList>
    </citation>
    <scope>NUCLEOTIDE SEQUENCE [LARGE SCALE GENOMIC DNA]</scope>
</reference>
<dbReference type="GO" id="GO:0062183">
    <property type="term" value="F:all-trans retinoic acid 18-hydroxylase activity"/>
    <property type="evidence" value="ECO:0007669"/>
    <property type="project" value="Ensembl"/>
</dbReference>
<dbReference type="InterPro" id="IPR017972">
    <property type="entry name" value="Cyt_P450_CS"/>
</dbReference>
<protein>
    <recommendedName>
        <fullName evidence="14">Cytochrome P450 26A1</fullName>
    </recommendedName>
    <alternativeName>
        <fullName evidence="19">Retinoic acid 4-hydroxylase</fullName>
    </alternativeName>
    <alternativeName>
        <fullName evidence="18">Retinoic acid-metabolizing cytochrome</fullName>
    </alternativeName>
</protein>
<feature type="binding site" description="axial binding residue" evidence="20">
    <location>
        <position position="613"/>
    </location>
    <ligand>
        <name>heme</name>
        <dbReference type="ChEBI" id="CHEBI:30413"/>
    </ligand>
    <ligandPart>
        <name>Fe</name>
        <dbReference type="ChEBI" id="CHEBI:18248"/>
    </ligandPart>
</feature>
<proteinExistence type="inferred from homology"/>
<dbReference type="PROSITE" id="PS00086">
    <property type="entry name" value="CYTOCHROME_P450"/>
    <property type="match status" value="1"/>
</dbReference>
<evidence type="ECO:0000256" key="9">
    <source>
        <dbReference type="ARBA" id="ARBA00023002"/>
    </source>
</evidence>
<evidence type="ECO:0000256" key="11">
    <source>
        <dbReference type="ARBA" id="ARBA00023033"/>
    </source>
</evidence>
<keyword evidence="23" id="KW-1185">Reference proteome</keyword>
<dbReference type="GO" id="GO:0001972">
    <property type="term" value="F:retinoic acid binding"/>
    <property type="evidence" value="ECO:0007669"/>
    <property type="project" value="Ensembl"/>
</dbReference>
<evidence type="ECO:0000256" key="15">
    <source>
        <dbReference type="ARBA" id="ARBA00047395"/>
    </source>
</evidence>
<evidence type="ECO:0000256" key="2">
    <source>
        <dbReference type="ARBA" id="ARBA00004174"/>
    </source>
</evidence>
<name>A0A8I5NIQ9_PAPAN</name>
<evidence type="ECO:0000313" key="22">
    <source>
        <dbReference type="Ensembl" id="ENSPANP00000055138.1"/>
    </source>
</evidence>
<evidence type="ECO:0000256" key="12">
    <source>
        <dbReference type="ARBA" id="ARBA00023098"/>
    </source>
</evidence>
<keyword evidence="13" id="KW-0472">Membrane</keyword>
<keyword evidence="10 20" id="KW-0408">Iron</keyword>
<dbReference type="AlphaFoldDB" id="A0A8I5NIQ9"/>
<dbReference type="Ensembl" id="ENSPANT00000082632.1">
    <property type="protein sequence ID" value="ENSPANP00000055138.1"/>
    <property type="gene ID" value="ENSPANG00000021549.3"/>
</dbReference>
<dbReference type="GO" id="GO:0020037">
    <property type="term" value="F:heme binding"/>
    <property type="evidence" value="ECO:0007669"/>
    <property type="project" value="InterPro"/>
</dbReference>
<organism evidence="22 23">
    <name type="scientific">Papio anubis</name>
    <name type="common">Olive baboon</name>
    <dbReference type="NCBI Taxonomy" id="9555"/>
    <lineage>
        <taxon>Eukaryota</taxon>
        <taxon>Metazoa</taxon>
        <taxon>Chordata</taxon>
        <taxon>Craniata</taxon>
        <taxon>Vertebrata</taxon>
        <taxon>Euteleostomi</taxon>
        <taxon>Mammalia</taxon>
        <taxon>Eutheria</taxon>
        <taxon>Euarchontoglires</taxon>
        <taxon>Primates</taxon>
        <taxon>Haplorrhini</taxon>
        <taxon>Catarrhini</taxon>
        <taxon>Cercopithecidae</taxon>
        <taxon>Cercopithecinae</taxon>
        <taxon>Papio</taxon>
    </lineage>
</organism>
<keyword evidence="6 20" id="KW-0479">Metal-binding</keyword>
<evidence type="ECO:0000256" key="6">
    <source>
        <dbReference type="ARBA" id="ARBA00022723"/>
    </source>
</evidence>
<dbReference type="GO" id="GO:0016125">
    <property type="term" value="P:sterol metabolic process"/>
    <property type="evidence" value="ECO:0007669"/>
    <property type="project" value="TreeGrafter"/>
</dbReference>
<dbReference type="PRINTS" id="PR00385">
    <property type="entry name" value="P450"/>
</dbReference>
<comment type="catalytic activity">
    <reaction evidence="16">
        <text>all-trans-retinoate + reduced [NADPH--hemoprotein reductase] + O2 = all-trans-(4S)-hydroxyretinoate + oxidized [NADPH--hemoprotein reductase] + H2O + H(+)</text>
        <dbReference type="Rhea" id="RHEA:51492"/>
        <dbReference type="Rhea" id="RHEA-COMP:11964"/>
        <dbReference type="Rhea" id="RHEA-COMP:11965"/>
        <dbReference type="ChEBI" id="CHEBI:15377"/>
        <dbReference type="ChEBI" id="CHEBI:15378"/>
        <dbReference type="ChEBI" id="CHEBI:15379"/>
        <dbReference type="ChEBI" id="CHEBI:35291"/>
        <dbReference type="ChEBI" id="CHEBI:57618"/>
        <dbReference type="ChEBI" id="CHEBI:58210"/>
        <dbReference type="ChEBI" id="CHEBI:134185"/>
    </reaction>
    <physiologicalReaction direction="left-to-right" evidence="16">
        <dbReference type="Rhea" id="RHEA:51493"/>
    </physiologicalReaction>
</comment>
<evidence type="ECO:0000256" key="14">
    <source>
        <dbReference type="ARBA" id="ARBA00040248"/>
    </source>
</evidence>
<evidence type="ECO:0000256" key="13">
    <source>
        <dbReference type="ARBA" id="ARBA00023136"/>
    </source>
</evidence>
<dbReference type="PRINTS" id="PR00465">
    <property type="entry name" value="EP450IV"/>
</dbReference>
<dbReference type="GO" id="GO:0034653">
    <property type="term" value="P:retinoic acid catabolic process"/>
    <property type="evidence" value="ECO:0007669"/>
    <property type="project" value="Ensembl"/>
</dbReference>
<accession>A0A8I5NIQ9</accession>
<evidence type="ECO:0000256" key="8">
    <source>
        <dbReference type="ARBA" id="ARBA00022848"/>
    </source>
</evidence>
<evidence type="ECO:0000256" key="17">
    <source>
        <dbReference type="ARBA" id="ARBA00052717"/>
    </source>
</evidence>
<comment type="cofactor">
    <cofactor evidence="1 20">
        <name>heme</name>
        <dbReference type="ChEBI" id="CHEBI:30413"/>
    </cofactor>
</comment>
<dbReference type="GO" id="GO:0008401">
    <property type="term" value="F:retinoic acid 4-hydroxylase activity"/>
    <property type="evidence" value="ECO:0007669"/>
    <property type="project" value="Ensembl"/>
</dbReference>
<dbReference type="GO" id="GO:0005506">
    <property type="term" value="F:iron ion binding"/>
    <property type="evidence" value="ECO:0007669"/>
    <property type="project" value="InterPro"/>
</dbReference>
<evidence type="ECO:0000256" key="18">
    <source>
        <dbReference type="ARBA" id="ARBA00075400"/>
    </source>
</evidence>
<comment type="similarity">
    <text evidence="4 21">Belongs to the cytochrome P450 family.</text>
</comment>
<comment type="catalytic activity">
    <reaction evidence="15">
        <text>all-trans-retinoate + reduced [NADPH--hemoprotein reductase] + O2 = all-trans-18-hydroxyretinoate + oxidized [NADPH--hemoprotein reductase] + H2O + H(+)</text>
        <dbReference type="Rhea" id="RHEA:55856"/>
        <dbReference type="Rhea" id="RHEA-COMP:11964"/>
        <dbReference type="Rhea" id="RHEA-COMP:11965"/>
        <dbReference type="ChEBI" id="CHEBI:15377"/>
        <dbReference type="ChEBI" id="CHEBI:15378"/>
        <dbReference type="ChEBI" id="CHEBI:15379"/>
        <dbReference type="ChEBI" id="CHEBI:35291"/>
        <dbReference type="ChEBI" id="CHEBI:57618"/>
        <dbReference type="ChEBI" id="CHEBI:58210"/>
        <dbReference type="ChEBI" id="CHEBI:139258"/>
    </reaction>
    <physiologicalReaction direction="left-to-right" evidence="15">
        <dbReference type="Rhea" id="RHEA:55857"/>
    </physiologicalReaction>
</comment>
<comment type="catalytic activity">
    <reaction evidence="17">
        <text>all-trans-(4S)-hydroxyretinoate + reduced [NADPH--hemoprotein reductase] + O2 = all-trans-(4S,16)-dihydroxyretinoate + oxidized [NADPH--hemoprotein reductase] + H2O + H(+)</text>
        <dbReference type="Rhea" id="RHEA:51632"/>
        <dbReference type="Rhea" id="RHEA-COMP:11964"/>
        <dbReference type="Rhea" id="RHEA-COMP:11965"/>
        <dbReference type="ChEBI" id="CHEBI:15377"/>
        <dbReference type="ChEBI" id="CHEBI:15378"/>
        <dbReference type="ChEBI" id="CHEBI:15379"/>
        <dbReference type="ChEBI" id="CHEBI:57618"/>
        <dbReference type="ChEBI" id="CHEBI:58210"/>
        <dbReference type="ChEBI" id="CHEBI:134185"/>
        <dbReference type="ChEBI" id="CHEBI:134233"/>
    </reaction>
    <physiologicalReaction direction="left-to-right" evidence="17">
        <dbReference type="Rhea" id="RHEA:51633"/>
    </physiologicalReaction>
</comment>
<evidence type="ECO:0000256" key="10">
    <source>
        <dbReference type="ARBA" id="ARBA00023004"/>
    </source>
</evidence>
<keyword evidence="5 20" id="KW-0349">Heme</keyword>
<dbReference type="PANTHER" id="PTHR24286:SF101">
    <property type="entry name" value="CYTOCHROME P450 26A1"/>
    <property type="match status" value="1"/>
</dbReference>
<keyword evidence="12" id="KW-0443">Lipid metabolism</keyword>
<evidence type="ECO:0000313" key="23">
    <source>
        <dbReference type="Proteomes" id="UP000028761"/>
    </source>
</evidence>
<evidence type="ECO:0000256" key="5">
    <source>
        <dbReference type="ARBA" id="ARBA00022617"/>
    </source>
</evidence>
<evidence type="ECO:0000256" key="21">
    <source>
        <dbReference type="RuleBase" id="RU000461"/>
    </source>
</evidence>
<evidence type="ECO:0000256" key="7">
    <source>
        <dbReference type="ARBA" id="ARBA00022824"/>
    </source>
</evidence>
<dbReference type="CDD" id="cd20638">
    <property type="entry name" value="CYP26A1"/>
    <property type="match status" value="1"/>
</dbReference>
<reference evidence="22" key="2">
    <citation type="submission" date="2025-08" db="UniProtKB">
        <authorList>
            <consortium name="Ensembl"/>
        </authorList>
    </citation>
    <scope>IDENTIFICATION</scope>
</reference>
<dbReference type="GO" id="GO:0006805">
    <property type="term" value="P:xenobiotic metabolic process"/>
    <property type="evidence" value="ECO:0007669"/>
    <property type="project" value="Ensembl"/>
</dbReference>
<evidence type="ECO:0000256" key="16">
    <source>
        <dbReference type="ARBA" id="ARBA00049389"/>
    </source>
</evidence>
<dbReference type="GO" id="GO:0016709">
    <property type="term" value="F:oxidoreductase activity, acting on paired donors, with incorporation or reduction of molecular oxygen, NAD(P)H as one donor, and incorporation of one atom of oxygen"/>
    <property type="evidence" value="ECO:0007669"/>
    <property type="project" value="Ensembl"/>
</dbReference>
<keyword evidence="11 21" id="KW-0503">Monooxygenase</keyword>
<dbReference type="InterPro" id="IPR036396">
    <property type="entry name" value="Cyt_P450_sf"/>
</dbReference>
<evidence type="ECO:0000256" key="19">
    <source>
        <dbReference type="ARBA" id="ARBA00081829"/>
    </source>
</evidence>
<dbReference type="SUPFAM" id="SSF48264">
    <property type="entry name" value="Cytochrome P450"/>
    <property type="match status" value="2"/>
</dbReference>
<reference evidence="22" key="3">
    <citation type="submission" date="2025-09" db="UniProtKB">
        <authorList>
            <consortium name="Ensembl"/>
        </authorList>
    </citation>
    <scope>IDENTIFICATION</scope>
</reference>
<evidence type="ECO:0000256" key="20">
    <source>
        <dbReference type="PIRSR" id="PIRSR602403-1"/>
    </source>
</evidence>
<dbReference type="GO" id="GO:0005789">
    <property type="term" value="C:endoplasmic reticulum membrane"/>
    <property type="evidence" value="ECO:0007669"/>
    <property type="project" value="UniProtKB-SubCell"/>
</dbReference>
<comment type="subcellular location">
    <subcellularLocation>
        <location evidence="3">Endoplasmic reticulum membrane</location>
        <topology evidence="3">Peripheral membrane protein</topology>
    </subcellularLocation>
    <subcellularLocation>
        <location evidence="2">Microsome membrane</location>
        <topology evidence="2">Peripheral membrane protein</topology>
    </subcellularLocation>
</comment>
<dbReference type="Gene3D" id="1.10.630.10">
    <property type="entry name" value="Cytochrome P450"/>
    <property type="match status" value="2"/>
</dbReference>
<evidence type="ECO:0000256" key="4">
    <source>
        <dbReference type="ARBA" id="ARBA00010617"/>
    </source>
</evidence>
<dbReference type="GeneTree" id="ENSGT00800000124060"/>